<protein>
    <recommendedName>
        <fullName evidence="3">Ricin B lectin domain-containing protein</fullName>
    </recommendedName>
</protein>
<organism evidence="1 2">
    <name type="scientific">Botryobasidium botryosum (strain FD-172 SS1)</name>
    <dbReference type="NCBI Taxonomy" id="930990"/>
    <lineage>
        <taxon>Eukaryota</taxon>
        <taxon>Fungi</taxon>
        <taxon>Dikarya</taxon>
        <taxon>Basidiomycota</taxon>
        <taxon>Agaricomycotina</taxon>
        <taxon>Agaricomycetes</taxon>
        <taxon>Cantharellales</taxon>
        <taxon>Botryobasidiaceae</taxon>
        <taxon>Botryobasidium</taxon>
    </lineage>
</organism>
<gene>
    <name evidence="1" type="ORF">BOTBODRAFT_37051</name>
</gene>
<evidence type="ECO:0000313" key="2">
    <source>
        <dbReference type="Proteomes" id="UP000027195"/>
    </source>
</evidence>
<dbReference type="AlphaFoldDB" id="A0A067MC65"/>
<evidence type="ECO:0000313" key="1">
    <source>
        <dbReference type="EMBL" id="KDQ09477.1"/>
    </source>
</evidence>
<reference evidence="2" key="1">
    <citation type="journal article" date="2014" name="Proc. Natl. Acad. Sci. U.S.A.">
        <title>Extensive sampling of basidiomycete genomes demonstrates inadequacy of the white-rot/brown-rot paradigm for wood decay fungi.</title>
        <authorList>
            <person name="Riley R."/>
            <person name="Salamov A.A."/>
            <person name="Brown D.W."/>
            <person name="Nagy L.G."/>
            <person name="Floudas D."/>
            <person name="Held B.W."/>
            <person name="Levasseur A."/>
            <person name="Lombard V."/>
            <person name="Morin E."/>
            <person name="Otillar R."/>
            <person name="Lindquist E.A."/>
            <person name="Sun H."/>
            <person name="LaButti K.M."/>
            <person name="Schmutz J."/>
            <person name="Jabbour D."/>
            <person name="Luo H."/>
            <person name="Baker S.E."/>
            <person name="Pisabarro A.G."/>
            <person name="Walton J.D."/>
            <person name="Blanchette R.A."/>
            <person name="Henrissat B."/>
            <person name="Martin F."/>
            <person name="Cullen D."/>
            <person name="Hibbett D.S."/>
            <person name="Grigoriev I.V."/>
        </authorList>
    </citation>
    <scope>NUCLEOTIDE SEQUENCE [LARGE SCALE GENOMIC DNA]</scope>
    <source>
        <strain evidence="2">FD-172 SS1</strain>
    </source>
</reference>
<sequence length="137" mass="15183">MSIPTNSTTNYLQIVSPDNRFLNVTTYNNQPTLCVNDGNSGTKWTITLLPQSQFIDGQTHFTLKADDNSYLCPAPAGSEINLHHRTDFAYSWILEQVSGGGYKIFDIVSKQYVGILNVNGIQLVDQSKALVFRPVAV</sequence>
<dbReference type="HOGENOM" id="CLU_1875107_0_0_1"/>
<accession>A0A067MC65</accession>
<dbReference type="EMBL" id="KL198078">
    <property type="protein sequence ID" value="KDQ09477.1"/>
    <property type="molecule type" value="Genomic_DNA"/>
</dbReference>
<dbReference type="Proteomes" id="UP000027195">
    <property type="component" value="Unassembled WGS sequence"/>
</dbReference>
<dbReference type="InParanoid" id="A0A067MC65"/>
<proteinExistence type="predicted"/>
<evidence type="ECO:0008006" key="3">
    <source>
        <dbReference type="Google" id="ProtNLM"/>
    </source>
</evidence>
<keyword evidence="2" id="KW-1185">Reference proteome</keyword>
<name>A0A067MC65_BOTB1</name>